<feature type="compositionally biased region" description="Basic residues" evidence="2">
    <location>
        <begin position="2528"/>
        <end position="2540"/>
    </location>
</feature>
<organism evidence="4 5">
    <name type="scientific">Musca domestica</name>
    <name type="common">House fly</name>
    <dbReference type="NCBI Taxonomy" id="7370"/>
    <lineage>
        <taxon>Eukaryota</taxon>
        <taxon>Metazoa</taxon>
        <taxon>Ecdysozoa</taxon>
        <taxon>Arthropoda</taxon>
        <taxon>Hexapoda</taxon>
        <taxon>Insecta</taxon>
        <taxon>Pterygota</taxon>
        <taxon>Neoptera</taxon>
        <taxon>Endopterygota</taxon>
        <taxon>Diptera</taxon>
        <taxon>Brachycera</taxon>
        <taxon>Muscomorpha</taxon>
        <taxon>Muscoidea</taxon>
        <taxon>Muscidae</taxon>
        <taxon>Musca</taxon>
    </lineage>
</organism>
<feature type="coiled-coil region" evidence="1">
    <location>
        <begin position="1097"/>
        <end position="1465"/>
    </location>
</feature>
<feature type="coiled-coil region" evidence="1">
    <location>
        <begin position="509"/>
        <end position="620"/>
    </location>
</feature>
<gene>
    <name evidence="5" type="primary">LOC101889747</name>
</gene>
<keyword evidence="3" id="KW-1133">Transmembrane helix</keyword>
<evidence type="ECO:0000313" key="4">
    <source>
        <dbReference type="Proteomes" id="UP001652621"/>
    </source>
</evidence>
<keyword evidence="4" id="KW-1185">Reference proteome</keyword>
<reference evidence="5" key="1">
    <citation type="submission" date="2025-08" db="UniProtKB">
        <authorList>
            <consortium name="RefSeq"/>
        </authorList>
    </citation>
    <scope>IDENTIFICATION</scope>
    <source>
        <strain evidence="5">Aabys</strain>
        <tissue evidence="5">Whole body</tissue>
    </source>
</reference>
<evidence type="ECO:0000256" key="3">
    <source>
        <dbReference type="SAM" id="Phobius"/>
    </source>
</evidence>
<keyword evidence="3" id="KW-0812">Transmembrane</keyword>
<dbReference type="GeneID" id="101889747"/>
<feature type="coiled-coil region" evidence="1">
    <location>
        <begin position="2318"/>
        <end position="2399"/>
    </location>
</feature>
<keyword evidence="3" id="KW-0472">Membrane</keyword>
<feature type="transmembrane region" description="Helical" evidence="3">
    <location>
        <begin position="3196"/>
        <end position="3217"/>
    </location>
</feature>
<feature type="region of interest" description="Disordered" evidence="2">
    <location>
        <begin position="2524"/>
        <end position="2553"/>
    </location>
</feature>
<evidence type="ECO:0000313" key="5">
    <source>
        <dbReference type="RefSeq" id="XP_058983273.1"/>
    </source>
</evidence>
<feature type="coiled-coil region" evidence="1">
    <location>
        <begin position="1904"/>
        <end position="2241"/>
    </location>
</feature>
<proteinExistence type="predicted"/>
<dbReference type="Proteomes" id="UP001652621">
    <property type="component" value="Unplaced"/>
</dbReference>
<sequence>MDMRSWKKVLLQWITECGFMERNYFNIEQSDIDLFYQNFCLQHPKTANNDKCKRISEFLKEFYPKFEAHLDDENCLSSSDYIYIYSLFLHFCCVKHPQTVFHEICQRLPEFAQQCIASFFKELLETEPITKEALRHAIAEVVTTHVSPQRLNDSISSNQSTLSILGGIGGGGAGAASISSSITSPSFSRCDSPLKTPKRCAGPQRISPTTPKSYLLEERQRELYNLRAQLETERYEKGLLEVQIKQNEDKILKLNQDHKKLQHQIQDLKNDILLKTSDGTNSSNREGQVEQIHKRLLKEMTLKENEIIRLNDIVRNLREEKALIQEKLSYAQKQIAICMNRIKELDYKVDELSDTIEKRDGTIKFLTDSKIELEQYIAEYRSANMQSDLNGSMECFDSSFARNIGNTNASSNVSSPENLGASVIDIQLREKEHENSKLKEELELVKDEHKRLAKSLQDLAERQAKEFDIVWEHHSELADESQPEDSIQSDPLEQFSLFSSCMEKISSFHKLEKNKIHELEEESQKLQNEKAELTLKLESFNQEVLQLKANVNEVQKNNEQLLKEKEDMLARERKQQIELEQLMAQKQHLHVELQDAISTKESLESDLLRFRQESEEMSSKNMEMQKDFTLKSNEFELKIKELLECLDKQADEMKTHILAEKSLKASYDELVIENNELKNKTRNADEHLAEMKHDIEKKQQEISKLAIEISQFSEQNKELEKKINDLVAECEREKNECESSQDEIKSLQERLESLREEKETEISKLEKELDSQKHNSANVQQDLNKLLKEKEDKLQVIQQENEVLQHKIDMLLQEYENDKLDTADRHKQEIQTLKEELEDLQLEKQRLTTKMESETIEHQKEHLDFENKYKKQVISLEEHVKTLELEKQNMELKLENITQNCNELEKIIKKLKDENLKEKLEQDTLKDTIGDLEKSITDFKENSEQLKEQIENLKEEKLKHQLAFERLQTEHHEEVKTLGDNFNKLQMEKQNEIQNLLKQISVSQEKFESLEKQLEEAETLKLKHRETLREMETELQTVQSSLKESNNKLVNSETRHKEMEKLTTDLSTIINNTLKLFNVSVNSENCLENICNLEQEIKSLLEHNTELKAKMNNQESSQIDTTHRLQQLEKQLNEKNQELERHAKELDTLREQTEDYETKFITLRDQQNKFVEKIKQDLDKKENDFTQQMQQASNEYEASLERIRHELTLEKEHHETKEKELLLVIAQHNDVKKHLNEKEAEIEKLMATLELLQEQNQKLKLYESRVSECSTENNKLQEEIESFKREVHHNALRLVEADKALNELLDLTKEHETNKQEVLKLHNELQEKQNTLDSQLEVQEDLEQQLKEQSEAISKLSETLKKIEQLKTNLDQQLSKEQEEKSLLLQSLEKSTDQLKSLQAEQQQQKSSWEERYTELKHQMDDLTLQNTKLQGDLLERDAELRMSLEDHEQERDSFHQELMEVKQKLLHANEKLEQFDMSLMEILAIMENNFNLKCDFELKTMKNIFNVSAADEHGNKINQLRENLNIVLHMEQQQRLQHNETLDALKLIEKSNASLQTTIAKQEKSLQELREQIENEEEITEKRMSHEVKRLEEDLLNLERVNERLVNGNCHLQDTLGQHERDLEQAKLNVDKLEKEKHNLQEEVYIKAQHIEKLLQEEQSLQQNLKDKSQQIERILEKSKLLEQQLEEKSQKLQSLNREHQDQKEMTLKQQQLIEEQQQQLSSLQAEQLKLNDKLKQLQNANDSLENDVSNKSKELLTLTNKSEELLQAMQNVEQQLQLTTKKLDETEALKLNSESNYQQIQSESQQLKRDMDFLKAQHQSAVEENQRLNGEIESLKQDKQHLREEVRDTKSDLQRANDNVTQLIQQIASIRMEKESVVEENSLLRKQLEESGKHHSTSEHKLKSIIEKSQEYERKLLTTENELKSAKASLEKCEINSQKLSAENVKLKDSQKTSTKRIEKMALQLGESQAKSTKLERENEKLSKTLEAHSTTVDALQKEKDVLQNEAKALKERLLRAERAHEQLAAKVQNLELLNSQLQETKQKLEASEIDGKSKLNKMDKMRISNEEKIRKLANSLHNAENTNVKLNLEIGSLNSQIQVLKALNCQEQVQDLTHKLELAQQQCQQLEDLNEKHQQEIEHLKEDKTNLSDQLSKLTLTLQITRNELEEIRSELLVIRDEKSRVQSEHETSTLKLRDLVSQNDHLISERKNLVTTLESRIATLEQQLTTKCKEVDDLQHEIQTLRECSESNSSLLQQQSAIANHSEVEQLRERLSSADDALQKEQQVVAQLRLDNQILHTKYQESKQRVLDATKSSEERIKENRLELEGKLEKMKNKMKTLYTEEITKMKTKQEREVANIKSEMEVLKAQNLKYEEHTRKLSNQIVRLNDNILEYQKENTILSTKLKHLLEHHESEKFKRPNSIHVSTISSSTGSTGASNTGTNLAMEDEEGEVFNNTYLTDLKAGHMSREVCAEELKYRNSLLPPHLRSTYAAQYDSEITEDELKDGPHSFDDSMSALLSTTNGGNRKKCTGVTHYKRPGPPTPSKNGRLSFGGCVSSEPMREILKESFDSANSATTGTVSSSSAKTPARFNFFASRFSMGNGKDEKKCHLKKEIIQQKPIPNKQPTIPKKLPPQTSKALPRHLLGGVVCTSTPRKSKVHYDQRRLLDQLLTSSPSPSPSPLVMDNIKLKLKKKNITPPDVSFIETPLSGLIKPAGMPPKAPTRKQTNAKRMEAIAAGLKSKRRNSSIYGRRLSRRLQEICTPTSGETTSSAFSNTPKDLKQRRQTISSATTTTSDGVSNVTVVLQKRFLKKKQQKERKGRPSLCLKSGIFAKHRTPNKGVLHDLNRYKSRRQRFDNFNRGRDVKENESSEEENDVKQLELVQMNKKKNASIVKNITYEIKHKGLIKPTKLGETVVIATLENQPQKEEYQREFEFNTGEDSFLCASEVFDTQDAEDFNEYGEDSDHICQYDSSSDEEEEQAIKHGRTSIPIKKECKKELVTSMDLEEFDRYINCLAKVKREPGSSHSSAGSSQHFEKLVLETESNAPFEVKHIKFNISGGSSTHHHDYGKQQPQEHCTFASNSSTLLSTSPVNGDEFLPDQQCDFLATKASPHFSPTNNNQGNLSRIIYGGTVIYNRRLPNINTTYVRKSSIYVKNKNQTMFDSNADVILITNQTITVADLARMWKQMDSSARLLVSFAALAIFTSLLGLFLSFYSPKH</sequence>
<evidence type="ECO:0000256" key="1">
    <source>
        <dbReference type="SAM" id="Coils"/>
    </source>
</evidence>
<evidence type="ECO:0000256" key="2">
    <source>
        <dbReference type="SAM" id="MobiDB-lite"/>
    </source>
</evidence>
<dbReference type="PANTHER" id="PTHR43941:SF1">
    <property type="entry name" value="STRUCTURAL MAINTENANCE OF CHROMOSOMES PROTEIN 2"/>
    <property type="match status" value="1"/>
</dbReference>
<dbReference type="PANTHER" id="PTHR43941">
    <property type="entry name" value="STRUCTURAL MAINTENANCE OF CHROMOSOMES PROTEIN 2"/>
    <property type="match status" value="1"/>
</dbReference>
<keyword evidence="1" id="KW-0175">Coiled coil</keyword>
<feature type="coiled-coil region" evidence="1">
    <location>
        <begin position="300"/>
        <end position="334"/>
    </location>
</feature>
<feature type="coiled-coil region" evidence="1">
    <location>
        <begin position="421"/>
        <end position="466"/>
    </location>
</feature>
<feature type="coiled-coil region" evidence="1">
    <location>
        <begin position="660"/>
        <end position="1062"/>
    </location>
</feature>
<feature type="coiled-coil region" evidence="1">
    <location>
        <begin position="1553"/>
        <end position="1875"/>
    </location>
</feature>
<feature type="region of interest" description="Disordered" evidence="2">
    <location>
        <begin position="2765"/>
        <end position="2784"/>
    </location>
</feature>
<feature type="region of interest" description="Disordered" evidence="2">
    <location>
        <begin position="188"/>
        <end position="210"/>
    </location>
</feature>
<feature type="coiled-coil region" evidence="1">
    <location>
        <begin position="244"/>
        <end position="271"/>
    </location>
</feature>
<accession>A0ABM3VC82</accession>
<feature type="compositionally biased region" description="Polar residues" evidence="2">
    <location>
        <begin position="2765"/>
        <end position="2779"/>
    </location>
</feature>
<dbReference type="RefSeq" id="XP_058983273.1">
    <property type="nucleotide sequence ID" value="XM_059127290.1"/>
</dbReference>
<name>A0ABM3VC82_MUSDO</name>
<protein>
    <submittedName>
        <fullName evidence="5">Centromere-associated protein E isoform X1</fullName>
    </submittedName>
</protein>